<dbReference type="PANTHER" id="PTHR43687">
    <property type="entry name" value="ADENYLYLSULFATE REDUCTASE, BETA SUBUNIT"/>
    <property type="match status" value="1"/>
</dbReference>
<feature type="domain" description="4Fe-4S ferredoxin-type" evidence="5">
    <location>
        <begin position="421"/>
        <end position="450"/>
    </location>
</feature>
<keyword evidence="8" id="KW-1185">Reference proteome</keyword>
<keyword evidence="1" id="KW-0004">4Fe-4S</keyword>
<gene>
    <name evidence="7" type="ORF">GBG18_07705</name>
    <name evidence="6" type="ORF">GBG19_10345</name>
</gene>
<proteinExistence type="predicted"/>
<dbReference type="InterPro" id="IPR017896">
    <property type="entry name" value="4Fe4S_Fe-S-bd"/>
</dbReference>
<dbReference type="SUPFAM" id="SSF54862">
    <property type="entry name" value="4Fe-4S ferredoxins"/>
    <property type="match status" value="1"/>
</dbReference>
<feature type="domain" description="4Fe-4S ferredoxin-type" evidence="5">
    <location>
        <begin position="452"/>
        <end position="482"/>
    </location>
</feature>
<dbReference type="Proteomes" id="UP000461010">
    <property type="component" value="Unassembled WGS sequence"/>
</dbReference>
<accession>A0A6L4WR50</accession>
<evidence type="ECO:0000256" key="1">
    <source>
        <dbReference type="ARBA" id="ARBA00022485"/>
    </source>
</evidence>
<dbReference type="GO" id="GO:0051539">
    <property type="term" value="F:4 iron, 4 sulfur cluster binding"/>
    <property type="evidence" value="ECO:0007669"/>
    <property type="project" value="UniProtKB-KW"/>
</dbReference>
<dbReference type="PROSITE" id="PS51379">
    <property type="entry name" value="4FE4S_FER_2"/>
    <property type="match status" value="3"/>
</dbReference>
<dbReference type="GO" id="GO:0046872">
    <property type="term" value="F:metal ion binding"/>
    <property type="evidence" value="ECO:0007669"/>
    <property type="project" value="UniProtKB-KW"/>
</dbReference>
<dbReference type="PROSITE" id="PS00198">
    <property type="entry name" value="4FE4S_FER_1"/>
    <property type="match status" value="2"/>
</dbReference>
<comment type="caution">
    <text evidence="6">The sequence shown here is derived from an EMBL/GenBank/DDBJ whole genome shotgun (WGS) entry which is preliminary data.</text>
</comment>
<dbReference type="Pfam" id="PF12838">
    <property type="entry name" value="Fer4_7"/>
    <property type="match status" value="1"/>
</dbReference>
<dbReference type="AlphaFoldDB" id="A0A6L4WR50"/>
<dbReference type="InterPro" id="IPR017900">
    <property type="entry name" value="4Fe4S_Fe_S_CS"/>
</dbReference>
<protein>
    <submittedName>
        <fullName evidence="6">4Fe-4S dicluster domain-containing protein</fullName>
    </submittedName>
</protein>
<sequence length="562" mass="63093">MQEFIYYNPKGLDFPISEEILVTSDINDTKNKNFLISNTKEVDSELNADEIDFYIKNSKDSVSAKIENVLKLYEIAATKYDFAQDISYDEEVSKQLLLIANTKEEYESFTNAINPDDFELFSINEDIIKQISGHIGNLSVIVDDEGKDVTLNVSQIVWFDAKQIGLNQSGTFDPNLTSVEDVVKTLKENINSYSYKKFTTYDHTICQYHERREEICSKCEEVCPTVAITKDDETKTLGFSQIDCHGCGGCVSVCPSGAIDYAPSNKESLFEMSKFYEETHPLVIPEKMNMSSLEVSLKENILPFAVEGEKFLHEASFLTLLQISGSQVIFYSDFISKGSGDAIRIVNDIYQAKYGKNAILVAMNQDELKVALDEVSFIEGSEFNFNQDTLKKREIFSHRLQKIVGDEDLGEVKTGEHVHYGLVKVNEDKCTLCLVCVGACNVDALQADASDNTLRLNPSLCTSCGYCEVSCPEADCLTIEKDVIKLEPTWFKESILAKDDLFACVECGVEFATTKAVTKIANMMSPLFAHDPVKERSLYCCADCKPKIMMQNHFDQRNKGNA</sequence>
<dbReference type="InterPro" id="IPR050572">
    <property type="entry name" value="Fe-S_Ferredoxin"/>
</dbReference>
<name>A0A6L4WR50_9BACT</name>
<keyword evidence="3" id="KW-0408">Iron</keyword>
<dbReference type="RefSeq" id="WP_152189924.1">
    <property type="nucleotide sequence ID" value="NZ_WFKJ01000020.1"/>
</dbReference>
<evidence type="ECO:0000313" key="6">
    <source>
        <dbReference type="EMBL" id="KAB7887792.1"/>
    </source>
</evidence>
<evidence type="ECO:0000313" key="7">
    <source>
        <dbReference type="EMBL" id="KAB7890945.1"/>
    </source>
</evidence>
<dbReference type="PANTHER" id="PTHR43687:SF4">
    <property type="entry name" value="BLR5484 PROTEIN"/>
    <property type="match status" value="1"/>
</dbReference>
<keyword evidence="4" id="KW-0411">Iron-sulfur</keyword>
<evidence type="ECO:0000256" key="2">
    <source>
        <dbReference type="ARBA" id="ARBA00022723"/>
    </source>
</evidence>
<evidence type="ECO:0000313" key="9">
    <source>
        <dbReference type="Proteomes" id="UP000472839"/>
    </source>
</evidence>
<evidence type="ECO:0000256" key="3">
    <source>
        <dbReference type="ARBA" id="ARBA00023004"/>
    </source>
</evidence>
<dbReference type="EMBL" id="WFKK01000030">
    <property type="protein sequence ID" value="KAB7887792.1"/>
    <property type="molecule type" value="Genomic_DNA"/>
</dbReference>
<dbReference type="EMBL" id="WFKJ01000020">
    <property type="protein sequence ID" value="KAB7890945.1"/>
    <property type="molecule type" value="Genomic_DNA"/>
</dbReference>
<evidence type="ECO:0000259" key="5">
    <source>
        <dbReference type="PROSITE" id="PS51379"/>
    </source>
</evidence>
<organism evidence="6 9">
    <name type="scientific">Poseidonibacter ostreae</name>
    <dbReference type="NCBI Taxonomy" id="2654171"/>
    <lineage>
        <taxon>Bacteria</taxon>
        <taxon>Pseudomonadati</taxon>
        <taxon>Campylobacterota</taxon>
        <taxon>Epsilonproteobacteria</taxon>
        <taxon>Campylobacterales</taxon>
        <taxon>Arcobacteraceae</taxon>
        <taxon>Poseidonibacter</taxon>
    </lineage>
</organism>
<evidence type="ECO:0000313" key="8">
    <source>
        <dbReference type="Proteomes" id="UP000461010"/>
    </source>
</evidence>
<evidence type="ECO:0000256" key="4">
    <source>
        <dbReference type="ARBA" id="ARBA00023014"/>
    </source>
</evidence>
<dbReference type="Gene3D" id="3.30.70.20">
    <property type="match status" value="2"/>
</dbReference>
<reference evidence="8 9" key="1">
    <citation type="submission" date="2019-10" db="EMBL/GenBank/DDBJ databases">
        <title>Poseidonibacter ostreae sp. nov., isolated from the gut of the Ostrea denselamellosa.</title>
        <authorList>
            <person name="Choi A."/>
        </authorList>
    </citation>
    <scope>NUCLEOTIDE SEQUENCE [LARGE SCALE GENOMIC DNA]</scope>
    <source>
        <strain evidence="6 9">SJOD-M-33</strain>
        <strain evidence="7 8">SJOD-M-5</strain>
    </source>
</reference>
<dbReference type="Pfam" id="PF13237">
    <property type="entry name" value="Fer4_10"/>
    <property type="match status" value="1"/>
</dbReference>
<feature type="domain" description="4Fe-4S ferredoxin-type" evidence="5">
    <location>
        <begin position="235"/>
        <end position="264"/>
    </location>
</feature>
<dbReference type="Proteomes" id="UP000472839">
    <property type="component" value="Unassembled WGS sequence"/>
</dbReference>
<keyword evidence="2" id="KW-0479">Metal-binding</keyword>